<reference evidence="2 3" key="1">
    <citation type="submission" date="2019-06" db="EMBL/GenBank/DDBJ databases">
        <title>Flavibacter putida gen. nov., sp. nov., a novel marine bacterium of the family Flavobacteriaceae isolated from coastal seawater.</title>
        <authorList>
            <person name="Feng X."/>
        </authorList>
    </citation>
    <scope>NUCLEOTIDE SEQUENCE [LARGE SCALE GENOMIC DNA]</scope>
    <source>
        <strain evidence="2 3">PLHSN227</strain>
    </source>
</reference>
<evidence type="ECO:0000313" key="3">
    <source>
        <dbReference type="Proteomes" id="UP000317169"/>
    </source>
</evidence>
<dbReference type="SUPFAM" id="SSF53756">
    <property type="entry name" value="UDP-Glycosyltransferase/glycogen phosphorylase"/>
    <property type="match status" value="1"/>
</dbReference>
<dbReference type="OrthoDB" id="7560678at2"/>
<organism evidence="2 3">
    <name type="scientific">Haloflavibacter putidus</name>
    <dbReference type="NCBI Taxonomy" id="2576776"/>
    <lineage>
        <taxon>Bacteria</taxon>
        <taxon>Pseudomonadati</taxon>
        <taxon>Bacteroidota</taxon>
        <taxon>Flavobacteriia</taxon>
        <taxon>Flavobacteriales</taxon>
        <taxon>Flavobacteriaceae</taxon>
        <taxon>Haloflavibacter</taxon>
    </lineage>
</organism>
<keyword evidence="2" id="KW-0808">Transferase</keyword>
<dbReference type="Gene3D" id="3.40.50.2000">
    <property type="entry name" value="Glycogen Phosphorylase B"/>
    <property type="match status" value="2"/>
</dbReference>
<feature type="domain" description="Glycosyl transferase family 1" evidence="1">
    <location>
        <begin position="171"/>
        <end position="330"/>
    </location>
</feature>
<comment type="caution">
    <text evidence="2">The sequence shown here is derived from an EMBL/GenBank/DDBJ whole genome shotgun (WGS) entry which is preliminary data.</text>
</comment>
<evidence type="ECO:0000259" key="1">
    <source>
        <dbReference type="Pfam" id="PF00534"/>
    </source>
</evidence>
<evidence type="ECO:0000313" key="2">
    <source>
        <dbReference type="EMBL" id="TQD33824.1"/>
    </source>
</evidence>
<dbReference type="Pfam" id="PF00534">
    <property type="entry name" value="Glycos_transf_1"/>
    <property type="match status" value="1"/>
</dbReference>
<dbReference type="EMBL" id="VIAR01000016">
    <property type="protein sequence ID" value="TQD33824.1"/>
    <property type="molecule type" value="Genomic_DNA"/>
</dbReference>
<proteinExistence type="predicted"/>
<dbReference type="InterPro" id="IPR001296">
    <property type="entry name" value="Glyco_trans_1"/>
</dbReference>
<keyword evidence="3" id="KW-1185">Reference proteome</keyword>
<dbReference type="RefSeq" id="WP_141422704.1">
    <property type="nucleotide sequence ID" value="NZ_VIAR01000016.1"/>
</dbReference>
<sequence length="355" mass="40940">MSKKIRILYTIPNFKTAGSQYVVLSLIAGINKEKFNVYIGVEKYPELIPDLVPHENKIHFAREGNSINDIHNFAQLVKQHKIEIIHSWDYKSQFVEVLGSRLAGVKYLYTKKNAAWSKRWFLKSMLSSHIAYDNPEMEQAFFSSIVLKNKISFIPHGVDTKLFRPLDSSKSSNNSKFNMCCIGNIGENKNQLFLIKALRNLPSDIYLNLYGRAETVYLKKLEKYIVELDLENRVHFKGFVKNHELPRVLNEQDLFVLASKKEGLPVSILEALACGVPVLTSDSGGGTRHIFKDRKGGEVFSIKDTLEFEEFVRKLFKSKQTYNKKAKEARDLILANYRLDKEIESYEKLYLNLKC</sequence>
<accession>A0A507ZCN7</accession>
<dbReference type="PANTHER" id="PTHR12526">
    <property type="entry name" value="GLYCOSYLTRANSFERASE"/>
    <property type="match status" value="1"/>
</dbReference>
<dbReference type="GO" id="GO:0016757">
    <property type="term" value="F:glycosyltransferase activity"/>
    <property type="evidence" value="ECO:0007669"/>
    <property type="project" value="InterPro"/>
</dbReference>
<name>A0A507ZCN7_9FLAO</name>
<protein>
    <submittedName>
        <fullName evidence="2">Glycosyltransferase family 4 protein</fullName>
    </submittedName>
</protein>
<dbReference type="CDD" id="cd03801">
    <property type="entry name" value="GT4_PimA-like"/>
    <property type="match status" value="1"/>
</dbReference>
<gene>
    <name evidence="2" type="ORF">FKR84_12765</name>
</gene>
<dbReference type="AlphaFoldDB" id="A0A507ZCN7"/>
<dbReference type="Proteomes" id="UP000317169">
    <property type="component" value="Unassembled WGS sequence"/>
</dbReference>
<dbReference type="PANTHER" id="PTHR12526:SF630">
    <property type="entry name" value="GLYCOSYLTRANSFERASE"/>
    <property type="match status" value="1"/>
</dbReference>